<proteinExistence type="predicted"/>
<dbReference type="EMBL" id="LAZR01003564">
    <property type="protein sequence ID" value="KKN17011.1"/>
    <property type="molecule type" value="Genomic_DNA"/>
</dbReference>
<evidence type="ECO:0000313" key="1">
    <source>
        <dbReference type="EMBL" id="KKN17011.1"/>
    </source>
</evidence>
<sequence length="44" mass="5096">MRKGELQTTQDINQKFLMNELNGNEVWAFEEKGILEVNQRGTGK</sequence>
<organism evidence="1">
    <name type="scientific">marine sediment metagenome</name>
    <dbReference type="NCBI Taxonomy" id="412755"/>
    <lineage>
        <taxon>unclassified sequences</taxon>
        <taxon>metagenomes</taxon>
        <taxon>ecological metagenomes</taxon>
    </lineage>
</organism>
<dbReference type="AlphaFoldDB" id="A0A0F9QV22"/>
<reference evidence="1" key="1">
    <citation type="journal article" date="2015" name="Nature">
        <title>Complex archaea that bridge the gap between prokaryotes and eukaryotes.</title>
        <authorList>
            <person name="Spang A."/>
            <person name="Saw J.H."/>
            <person name="Jorgensen S.L."/>
            <person name="Zaremba-Niedzwiedzka K."/>
            <person name="Martijn J."/>
            <person name="Lind A.E."/>
            <person name="van Eijk R."/>
            <person name="Schleper C."/>
            <person name="Guy L."/>
            <person name="Ettema T.J."/>
        </authorList>
    </citation>
    <scope>NUCLEOTIDE SEQUENCE</scope>
</reference>
<gene>
    <name evidence="1" type="ORF">LCGC14_0970190</name>
</gene>
<accession>A0A0F9QV22</accession>
<comment type="caution">
    <text evidence="1">The sequence shown here is derived from an EMBL/GenBank/DDBJ whole genome shotgun (WGS) entry which is preliminary data.</text>
</comment>
<name>A0A0F9QV22_9ZZZZ</name>
<protein>
    <submittedName>
        <fullName evidence="1">Uncharacterized protein</fullName>
    </submittedName>
</protein>